<dbReference type="InParanoid" id="A0A0C2ZAX0"/>
<keyword evidence="2" id="KW-1185">Reference proteome</keyword>
<accession>A0A0C2ZAX0</accession>
<protein>
    <submittedName>
        <fullName evidence="1">Uncharacterized protein</fullName>
    </submittedName>
</protein>
<dbReference type="AlphaFoldDB" id="A0A0C2ZAX0"/>
<sequence length="106" mass="11478">MCQIRKPGTLLRHHEDLQMFAPPAIRVSSGPSTGMLTRLYLPPLRLLGNAPSMSCMIAKYGDPVRVVCADVQCSQYADLAVSEASVSSLFAPASIPSSVKWSQRDT</sequence>
<name>A0A0C2ZAX0_9AGAM</name>
<evidence type="ECO:0000313" key="2">
    <source>
        <dbReference type="Proteomes" id="UP000053989"/>
    </source>
</evidence>
<reference evidence="2" key="2">
    <citation type="submission" date="2015-01" db="EMBL/GenBank/DDBJ databases">
        <title>Evolutionary Origins and Diversification of the Mycorrhizal Mutualists.</title>
        <authorList>
            <consortium name="DOE Joint Genome Institute"/>
            <consortium name="Mycorrhizal Genomics Consortium"/>
            <person name="Kohler A."/>
            <person name="Kuo A."/>
            <person name="Nagy L.G."/>
            <person name="Floudas D."/>
            <person name="Copeland A."/>
            <person name="Barry K.W."/>
            <person name="Cichocki N."/>
            <person name="Veneault-Fourrey C."/>
            <person name="LaButti K."/>
            <person name="Lindquist E.A."/>
            <person name="Lipzen A."/>
            <person name="Lundell T."/>
            <person name="Morin E."/>
            <person name="Murat C."/>
            <person name="Riley R."/>
            <person name="Ohm R."/>
            <person name="Sun H."/>
            <person name="Tunlid A."/>
            <person name="Henrissat B."/>
            <person name="Grigoriev I.V."/>
            <person name="Hibbett D.S."/>
            <person name="Martin F."/>
        </authorList>
    </citation>
    <scope>NUCLEOTIDE SEQUENCE [LARGE SCALE GENOMIC DNA]</scope>
    <source>
        <strain evidence="2">Foug A</strain>
    </source>
</reference>
<evidence type="ECO:0000313" key="1">
    <source>
        <dbReference type="EMBL" id="KIM50232.1"/>
    </source>
</evidence>
<dbReference type="EMBL" id="KN822575">
    <property type="protein sequence ID" value="KIM50232.1"/>
    <property type="molecule type" value="Genomic_DNA"/>
</dbReference>
<proteinExistence type="predicted"/>
<reference evidence="1 2" key="1">
    <citation type="submission" date="2014-04" db="EMBL/GenBank/DDBJ databases">
        <authorList>
            <consortium name="DOE Joint Genome Institute"/>
            <person name="Kuo A."/>
            <person name="Kohler A."/>
            <person name="Nagy L.G."/>
            <person name="Floudas D."/>
            <person name="Copeland A."/>
            <person name="Barry K.W."/>
            <person name="Cichocki N."/>
            <person name="Veneault-Fourrey C."/>
            <person name="LaButti K."/>
            <person name="Lindquist E.A."/>
            <person name="Lipzen A."/>
            <person name="Lundell T."/>
            <person name="Morin E."/>
            <person name="Murat C."/>
            <person name="Sun H."/>
            <person name="Tunlid A."/>
            <person name="Henrissat B."/>
            <person name="Grigoriev I.V."/>
            <person name="Hibbett D.S."/>
            <person name="Martin F."/>
            <person name="Nordberg H.P."/>
            <person name="Cantor M.N."/>
            <person name="Hua S.X."/>
        </authorList>
    </citation>
    <scope>NUCLEOTIDE SEQUENCE [LARGE SCALE GENOMIC DNA]</scope>
    <source>
        <strain evidence="1 2">Foug A</strain>
    </source>
</reference>
<gene>
    <name evidence="1" type="ORF">SCLCIDRAFT_34498</name>
</gene>
<organism evidence="1 2">
    <name type="scientific">Scleroderma citrinum Foug A</name>
    <dbReference type="NCBI Taxonomy" id="1036808"/>
    <lineage>
        <taxon>Eukaryota</taxon>
        <taxon>Fungi</taxon>
        <taxon>Dikarya</taxon>
        <taxon>Basidiomycota</taxon>
        <taxon>Agaricomycotina</taxon>
        <taxon>Agaricomycetes</taxon>
        <taxon>Agaricomycetidae</taxon>
        <taxon>Boletales</taxon>
        <taxon>Sclerodermatineae</taxon>
        <taxon>Sclerodermataceae</taxon>
        <taxon>Scleroderma</taxon>
    </lineage>
</organism>
<dbReference type="HOGENOM" id="CLU_2224773_0_0_1"/>
<dbReference type="Proteomes" id="UP000053989">
    <property type="component" value="Unassembled WGS sequence"/>
</dbReference>